<dbReference type="GeneID" id="29988215"/>
<gene>
    <name evidence="2" type="ORF">TGAM01_v210222</name>
</gene>
<feature type="compositionally biased region" description="Polar residues" evidence="1">
    <location>
        <begin position="86"/>
        <end position="99"/>
    </location>
</feature>
<protein>
    <submittedName>
        <fullName evidence="2">Uncharacterized protein</fullName>
    </submittedName>
</protein>
<evidence type="ECO:0000256" key="1">
    <source>
        <dbReference type="SAM" id="MobiDB-lite"/>
    </source>
</evidence>
<proteinExistence type="predicted"/>
<evidence type="ECO:0000313" key="2">
    <source>
        <dbReference type="EMBL" id="PON20937.1"/>
    </source>
</evidence>
<feature type="region of interest" description="Disordered" evidence="1">
    <location>
        <begin position="1"/>
        <end position="23"/>
    </location>
</feature>
<dbReference type="RefSeq" id="XP_018658667.1">
    <property type="nucleotide sequence ID" value="XM_018808132.1"/>
</dbReference>
<organism evidence="2 3">
    <name type="scientific">Trichoderma gamsii</name>
    <dbReference type="NCBI Taxonomy" id="398673"/>
    <lineage>
        <taxon>Eukaryota</taxon>
        <taxon>Fungi</taxon>
        <taxon>Dikarya</taxon>
        <taxon>Ascomycota</taxon>
        <taxon>Pezizomycotina</taxon>
        <taxon>Sordariomycetes</taxon>
        <taxon>Hypocreomycetidae</taxon>
        <taxon>Hypocreales</taxon>
        <taxon>Hypocreaceae</taxon>
        <taxon>Trichoderma</taxon>
    </lineage>
</organism>
<dbReference type="Proteomes" id="UP000054821">
    <property type="component" value="Unassembled WGS sequence"/>
</dbReference>
<sequence>METAMARPGEFKPVRGQRQNVAEQRRRLRSDGGWWWWWWWWWWYNGGGGTRTSARYCYLGGAGASEACTSCRRAGRAGKGRAVPSTPRTSSGRASTALHTQYRRKGVPHQPGPEPEPGALLRRGPLADGVAPLAVLSSIGAKWGQGFKSSARIDVDADMAARCLVLSLL</sequence>
<evidence type="ECO:0000313" key="3">
    <source>
        <dbReference type="Proteomes" id="UP000054821"/>
    </source>
</evidence>
<feature type="region of interest" description="Disordered" evidence="1">
    <location>
        <begin position="75"/>
        <end position="118"/>
    </location>
</feature>
<dbReference type="EMBL" id="JPDN02000058">
    <property type="protein sequence ID" value="PON20937.1"/>
    <property type="molecule type" value="Genomic_DNA"/>
</dbReference>
<accession>A0A2P4Z9I3</accession>
<comment type="caution">
    <text evidence="2">The sequence shown here is derived from an EMBL/GenBank/DDBJ whole genome shotgun (WGS) entry which is preliminary data.</text>
</comment>
<keyword evidence="3" id="KW-1185">Reference proteome</keyword>
<name>A0A2P4Z9I3_9HYPO</name>
<reference evidence="2 3" key="1">
    <citation type="journal article" date="2016" name="Genome Announc.">
        <title>Draft Whole-Genome Sequence of Trichoderma gamsii T6085, a Promising Biocontrol Agent of Fusarium Head Blight on Wheat.</title>
        <authorList>
            <person name="Baroncelli R."/>
            <person name="Zapparata A."/>
            <person name="Piaggeschi G."/>
            <person name="Sarrocco S."/>
            <person name="Vannacci G."/>
        </authorList>
    </citation>
    <scope>NUCLEOTIDE SEQUENCE [LARGE SCALE GENOMIC DNA]</scope>
    <source>
        <strain evidence="2 3">T6085</strain>
    </source>
</reference>
<dbReference type="AlphaFoldDB" id="A0A2P4Z9I3"/>